<dbReference type="InterPro" id="IPR036097">
    <property type="entry name" value="HisK_dim/P_sf"/>
</dbReference>
<dbReference type="SUPFAM" id="SSF47384">
    <property type="entry name" value="Homodimeric domain of signal transducing histidine kinase"/>
    <property type="match status" value="1"/>
</dbReference>
<keyword evidence="3" id="KW-0597">Phosphoprotein</keyword>
<dbReference type="PROSITE" id="PS50109">
    <property type="entry name" value="HIS_KIN"/>
    <property type="match status" value="1"/>
</dbReference>
<dbReference type="InterPro" id="IPR036890">
    <property type="entry name" value="HATPase_C_sf"/>
</dbReference>
<dbReference type="EC" id="2.7.13.3" evidence="2"/>
<dbReference type="KEGG" id="hoh:Hoch_5165"/>
<feature type="domain" description="Response regulatory" evidence="6">
    <location>
        <begin position="472"/>
        <end position="586"/>
    </location>
</feature>
<comment type="catalytic activity">
    <reaction evidence="1">
        <text>ATP + protein L-histidine = ADP + protein N-phospho-L-histidine.</text>
        <dbReference type="EC" id="2.7.13.3"/>
    </reaction>
</comment>
<evidence type="ECO:0000256" key="1">
    <source>
        <dbReference type="ARBA" id="ARBA00000085"/>
    </source>
</evidence>
<proteinExistence type="predicted"/>
<dbReference type="InterPro" id="IPR004358">
    <property type="entry name" value="Sig_transdc_His_kin-like_C"/>
</dbReference>
<dbReference type="InterPro" id="IPR001789">
    <property type="entry name" value="Sig_transdc_resp-reg_receiver"/>
</dbReference>
<dbReference type="PANTHER" id="PTHR43065">
    <property type="entry name" value="SENSOR HISTIDINE KINASE"/>
    <property type="match status" value="1"/>
</dbReference>
<dbReference type="PROSITE" id="PS50110">
    <property type="entry name" value="RESPONSE_REGULATORY"/>
    <property type="match status" value="2"/>
</dbReference>
<accession>D0LWK3</accession>
<evidence type="ECO:0000313" key="8">
    <source>
        <dbReference type="Proteomes" id="UP000001880"/>
    </source>
</evidence>
<feature type="domain" description="Response regulatory" evidence="6">
    <location>
        <begin position="10"/>
        <end position="156"/>
    </location>
</feature>
<dbReference type="PRINTS" id="PR00344">
    <property type="entry name" value="BCTRLSENSOR"/>
</dbReference>
<dbReference type="Pfam" id="PF02518">
    <property type="entry name" value="HATPase_c"/>
    <property type="match status" value="1"/>
</dbReference>
<evidence type="ECO:0000259" key="6">
    <source>
        <dbReference type="PROSITE" id="PS50110"/>
    </source>
</evidence>
<dbReference type="EMBL" id="CP001804">
    <property type="protein sequence ID" value="ACY17653.1"/>
    <property type="molecule type" value="Genomic_DNA"/>
</dbReference>
<reference evidence="7 8" key="1">
    <citation type="journal article" date="2010" name="Stand. Genomic Sci.">
        <title>Complete genome sequence of Haliangium ochraceum type strain (SMP-2).</title>
        <authorList>
            <consortium name="US DOE Joint Genome Institute (JGI-PGF)"/>
            <person name="Ivanova N."/>
            <person name="Daum C."/>
            <person name="Lang E."/>
            <person name="Abt B."/>
            <person name="Kopitz M."/>
            <person name="Saunders E."/>
            <person name="Lapidus A."/>
            <person name="Lucas S."/>
            <person name="Glavina Del Rio T."/>
            <person name="Nolan M."/>
            <person name="Tice H."/>
            <person name="Copeland A."/>
            <person name="Cheng J.F."/>
            <person name="Chen F."/>
            <person name="Bruce D."/>
            <person name="Goodwin L."/>
            <person name="Pitluck S."/>
            <person name="Mavromatis K."/>
            <person name="Pati A."/>
            <person name="Mikhailova N."/>
            <person name="Chen A."/>
            <person name="Palaniappan K."/>
            <person name="Land M."/>
            <person name="Hauser L."/>
            <person name="Chang Y.J."/>
            <person name="Jeffries C.D."/>
            <person name="Detter J.C."/>
            <person name="Brettin T."/>
            <person name="Rohde M."/>
            <person name="Goker M."/>
            <person name="Bristow J."/>
            <person name="Markowitz V."/>
            <person name="Eisen J.A."/>
            <person name="Hugenholtz P."/>
            <person name="Kyrpides N.C."/>
            <person name="Klenk H.P."/>
        </authorList>
    </citation>
    <scope>NUCLEOTIDE SEQUENCE [LARGE SCALE GENOMIC DNA]</scope>
    <source>
        <strain evidence="8">DSM 14365 / CIP 107738 / JCM 11303 / AJ 13395 / SMP-2</strain>
    </source>
</reference>
<dbReference type="SMART" id="SM00387">
    <property type="entry name" value="HATPase_c"/>
    <property type="match status" value="1"/>
</dbReference>
<dbReference type="STRING" id="502025.Hoch_5165"/>
<dbReference type="Proteomes" id="UP000001880">
    <property type="component" value="Chromosome"/>
</dbReference>
<evidence type="ECO:0000256" key="2">
    <source>
        <dbReference type="ARBA" id="ARBA00012438"/>
    </source>
</evidence>
<dbReference type="CDD" id="cd00156">
    <property type="entry name" value="REC"/>
    <property type="match status" value="1"/>
</dbReference>
<dbReference type="Pfam" id="PF00072">
    <property type="entry name" value="Response_reg"/>
    <property type="match status" value="1"/>
</dbReference>
<dbReference type="eggNOG" id="COG4191">
    <property type="taxonomic scope" value="Bacteria"/>
</dbReference>
<dbReference type="OrthoDB" id="9813024at2"/>
<dbReference type="Gene3D" id="1.10.287.130">
    <property type="match status" value="1"/>
</dbReference>
<feature type="domain" description="Histidine kinase" evidence="5">
    <location>
        <begin position="219"/>
        <end position="446"/>
    </location>
</feature>
<gene>
    <name evidence="7" type="ordered locus">Hoch_5165</name>
</gene>
<dbReference type="SMART" id="SM00448">
    <property type="entry name" value="REC"/>
    <property type="match status" value="2"/>
</dbReference>
<feature type="coiled-coil region" evidence="4">
    <location>
        <begin position="169"/>
        <end position="210"/>
    </location>
</feature>
<sequence length="593" mass="66059">MRPRAQTARRILLVDDNPSIHDDFRKILDEDLAPALDALADILLGESVPGGQRQRFVLDSAFQGDEALRLVEKAKDGEHPYAVAFIDLRMPPGWDGLETLLRIWEVDSRIEAVLCTAYADYSWEQFLERVGDSDQLLILKKPFDIAEVRQLVHALTAKWQLARDNERRLERLEINLLGRTRELASANEALQREMNERERTERALRKAQRLEALGRLATGIGHEINDPLTFLTTGIESISAEFGDIRRYLPGDVHAELAELLEAASIGVDRISQIVRSIQLFGEKDAPDSTSLEIVDLVAVLKLSVRMVTRSLDTDIEFCTELDEVPAVRGRRVPLEQVFVNLLNNAVQALNSDERAGVQPRIVVRCSSVASGEQVRVAIADNGIGIPAEHLEQIFDPFFTTKPVNQGTGLGLSICHSIVRELGGEIDVQSTEDVGTTVNVVLPVAQRDAADDTTRDEPALDASPEVTPRRGRILVVDDEPLILRMMMHALREHDVVAVTSARDALERLRGGHFDMVLCDLMMPGMTGMALYTELCAQQPRLADRMAFMTGGTLLPEVQQFLADTPIECLEKPIRIQRLRSFVAERVNRSLAAC</sequence>
<evidence type="ECO:0000313" key="7">
    <source>
        <dbReference type="EMBL" id="ACY17653.1"/>
    </source>
</evidence>
<dbReference type="eggNOG" id="COG3279">
    <property type="taxonomic scope" value="Bacteria"/>
</dbReference>
<keyword evidence="4" id="KW-0175">Coiled coil</keyword>
<evidence type="ECO:0000259" key="5">
    <source>
        <dbReference type="PROSITE" id="PS50109"/>
    </source>
</evidence>
<feature type="modified residue" description="4-aspartylphosphate" evidence="3">
    <location>
        <position position="519"/>
    </location>
</feature>
<feature type="modified residue" description="4-aspartylphosphate" evidence="3">
    <location>
        <position position="87"/>
    </location>
</feature>
<dbReference type="InterPro" id="IPR011006">
    <property type="entry name" value="CheY-like_superfamily"/>
</dbReference>
<keyword evidence="7" id="KW-0418">Kinase</keyword>
<dbReference type="SUPFAM" id="SSF55874">
    <property type="entry name" value="ATPase domain of HSP90 chaperone/DNA topoisomerase II/histidine kinase"/>
    <property type="match status" value="1"/>
</dbReference>
<name>D0LWK3_HALO1</name>
<dbReference type="Gene3D" id="3.40.50.2300">
    <property type="match status" value="2"/>
</dbReference>
<dbReference type="SUPFAM" id="SSF52172">
    <property type="entry name" value="CheY-like"/>
    <property type="match status" value="2"/>
</dbReference>
<keyword evidence="8" id="KW-1185">Reference proteome</keyword>
<dbReference type="eggNOG" id="COG2204">
    <property type="taxonomic scope" value="Bacteria"/>
</dbReference>
<keyword evidence="7" id="KW-0808">Transferase</keyword>
<dbReference type="InterPro" id="IPR005467">
    <property type="entry name" value="His_kinase_dom"/>
</dbReference>
<dbReference type="Gene3D" id="3.30.565.10">
    <property type="entry name" value="Histidine kinase-like ATPase, C-terminal domain"/>
    <property type="match status" value="1"/>
</dbReference>
<organism evidence="7 8">
    <name type="scientific">Haliangium ochraceum (strain DSM 14365 / JCM 11303 / SMP-2)</name>
    <dbReference type="NCBI Taxonomy" id="502025"/>
    <lineage>
        <taxon>Bacteria</taxon>
        <taxon>Pseudomonadati</taxon>
        <taxon>Myxococcota</taxon>
        <taxon>Polyangia</taxon>
        <taxon>Haliangiales</taxon>
        <taxon>Kofleriaceae</taxon>
        <taxon>Haliangium</taxon>
    </lineage>
</organism>
<dbReference type="GO" id="GO:0000155">
    <property type="term" value="F:phosphorelay sensor kinase activity"/>
    <property type="evidence" value="ECO:0007669"/>
    <property type="project" value="InterPro"/>
</dbReference>
<evidence type="ECO:0000256" key="4">
    <source>
        <dbReference type="SAM" id="Coils"/>
    </source>
</evidence>
<dbReference type="PANTHER" id="PTHR43065:SF50">
    <property type="entry name" value="HISTIDINE KINASE"/>
    <property type="match status" value="1"/>
</dbReference>
<dbReference type="RefSeq" id="WP_012830245.1">
    <property type="nucleotide sequence ID" value="NC_013440.1"/>
</dbReference>
<protein>
    <recommendedName>
        <fullName evidence="2">histidine kinase</fullName>
        <ecNumber evidence="2">2.7.13.3</ecNumber>
    </recommendedName>
</protein>
<dbReference type="AlphaFoldDB" id="D0LWK3"/>
<dbReference type="InterPro" id="IPR003594">
    <property type="entry name" value="HATPase_dom"/>
</dbReference>
<dbReference type="HOGENOM" id="CLU_000445_114_51_7"/>
<evidence type="ECO:0000256" key="3">
    <source>
        <dbReference type="PROSITE-ProRule" id="PRU00169"/>
    </source>
</evidence>